<dbReference type="SUPFAM" id="SSF81665">
    <property type="entry name" value="Calcium ATPase, transmembrane domain M"/>
    <property type="match status" value="1"/>
</dbReference>
<dbReference type="InterPro" id="IPR044492">
    <property type="entry name" value="P_typ_ATPase_HD_dom"/>
</dbReference>
<dbReference type="SFLD" id="SFLDS00003">
    <property type="entry name" value="Haloacid_Dehalogenase"/>
    <property type="match status" value="1"/>
</dbReference>
<dbReference type="SFLD" id="SFLDF00027">
    <property type="entry name" value="p-type_atpase"/>
    <property type="match status" value="1"/>
</dbReference>
<sequence length="616" mass="65954">MNKLAQLKLVVPIIIILAIVVYALLWSSNQNNVADIVLGSVVIVGTIPLVFDIVGSFLKRKFGVDYIAITGILASLLLGEYLAGAIILLMLSGGELLEEYAYKRSGNELKKLLSLEPQVAHRYSKDKLQDINVKEVQVNDLLLIKPGEVVPVDGVLTSSEASLTEANITGESLPVTKVAGDQIYSGTVVMDNSVQMTVTSSSENSKYQQIIALVKEAEKNKAPFVRMADKYSIFFTISAFLIAGLAWMISGDPLRALLVLVVATPCPLILAAPIAFASGISIGAGRGIIFKSGQSIESLGKAKAIIFDKTGTLTFGKLAVESVISLGKYSEQELIQLTYSAELHSIHIIAKAIKEHAEKANIAALNATNVSEDFGLGLRAIINETQLFFGKPALVKEYDSIHSQARAIYEQNKSEGLMLMLIMSQSEVLGYIKFSDQARPDVAATLKKLSKLGITKQVMLTGDNETTAARIAKAYDIKEYQSKCLPEDKLNMVKRLKEQGFSPVIMVGDGVNDAPALAAADAGIAIGVLGTSASTEAGSIVITSENISRVADAVIVSRRVLFIAKQSIFVGMGLSFILMFAGAFGMFIPVVGALAQEVIDVIVIVNALRVKGLKLA</sequence>
<keyword evidence="6 8" id="KW-1133">Transmembrane helix</keyword>
<keyword evidence="4 8" id="KW-0479">Metal-binding</keyword>
<dbReference type="EC" id="3.6.3.-" evidence="10"/>
<dbReference type="Pfam" id="PF00702">
    <property type="entry name" value="Hydrolase"/>
    <property type="match status" value="1"/>
</dbReference>
<dbReference type="GO" id="GO:0005524">
    <property type="term" value="F:ATP binding"/>
    <property type="evidence" value="ECO:0007669"/>
    <property type="project" value="UniProtKB-UniRule"/>
</dbReference>
<feature type="transmembrane region" description="Helical" evidence="8">
    <location>
        <begin position="256"/>
        <end position="282"/>
    </location>
</feature>
<evidence type="ECO:0000256" key="8">
    <source>
        <dbReference type="RuleBase" id="RU362081"/>
    </source>
</evidence>
<dbReference type="EMBL" id="JYPD01000030">
    <property type="protein sequence ID" value="KXK07809.1"/>
    <property type="molecule type" value="Genomic_DNA"/>
</dbReference>
<keyword evidence="8" id="KW-0547">Nucleotide-binding</keyword>
<dbReference type="GO" id="GO:0016887">
    <property type="term" value="F:ATP hydrolysis activity"/>
    <property type="evidence" value="ECO:0007669"/>
    <property type="project" value="InterPro"/>
</dbReference>
<keyword evidence="8" id="KW-1003">Cell membrane</keyword>
<dbReference type="SFLD" id="SFLDG00002">
    <property type="entry name" value="C1.7:_P-type_atpase_like"/>
    <property type="match status" value="1"/>
</dbReference>
<evidence type="ECO:0000259" key="9">
    <source>
        <dbReference type="Pfam" id="PF00122"/>
    </source>
</evidence>
<dbReference type="InterPro" id="IPR023214">
    <property type="entry name" value="HAD_sf"/>
</dbReference>
<keyword evidence="10" id="KW-0378">Hydrolase</keyword>
<dbReference type="InterPro" id="IPR018303">
    <property type="entry name" value="ATPase_P-typ_P_site"/>
</dbReference>
<keyword evidence="3 8" id="KW-0812">Transmembrane</keyword>
<dbReference type="PANTHER" id="PTHR48085">
    <property type="entry name" value="CADMIUM/ZINC-TRANSPORTING ATPASE HMA2-RELATED"/>
    <property type="match status" value="1"/>
</dbReference>
<proteinExistence type="inferred from homology"/>
<evidence type="ECO:0000313" key="11">
    <source>
        <dbReference type="Proteomes" id="UP000070449"/>
    </source>
</evidence>
<dbReference type="InterPro" id="IPR001757">
    <property type="entry name" value="P_typ_ATPase"/>
</dbReference>
<dbReference type="PROSITE" id="PS00154">
    <property type="entry name" value="ATPASE_E1_E2"/>
    <property type="match status" value="1"/>
</dbReference>
<comment type="subcellular location">
    <subcellularLocation>
        <location evidence="8">Cell membrane</location>
    </subcellularLocation>
    <subcellularLocation>
        <location evidence="1">Membrane</location>
    </subcellularLocation>
</comment>
<dbReference type="InterPro" id="IPR036412">
    <property type="entry name" value="HAD-like_sf"/>
</dbReference>
<dbReference type="NCBIfam" id="TIGR01525">
    <property type="entry name" value="ATPase-IB_hvy"/>
    <property type="match status" value="1"/>
</dbReference>
<dbReference type="InterPro" id="IPR023299">
    <property type="entry name" value="ATPase_P-typ_cyto_dom_N"/>
</dbReference>
<dbReference type="GO" id="GO:0019829">
    <property type="term" value="F:ATPase-coupled monoatomic cation transmembrane transporter activity"/>
    <property type="evidence" value="ECO:0007669"/>
    <property type="project" value="InterPro"/>
</dbReference>
<feature type="transmembrane region" description="Helical" evidence="8">
    <location>
        <begin position="66"/>
        <end position="91"/>
    </location>
</feature>
<accession>A0A136KEG6</accession>
<dbReference type="SUPFAM" id="SSF56784">
    <property type="entry name" value="HAD-like"/>
    <property type="match status" value="1"/>
</dbReference>
<dbReference type="InterPro" id="IPR051014">
    <property type="entry name" value="Cation_Transport_ATPase_IB"/>
</dbReference>
<dbReference type="GO" id="GO:0005886">
    <property type="term" value="C:plasma membrane"/>
    <property type="evidence" value="ECO:0007669"/>
    <property type="project" value="UniProtKB-SubCell"/>
</dbReference>
<evidence type="ECO:0000313" key="10">
    <source>
        <dbReference type="EMBL" id="KXK07809.1"/>
    </source>
</evidence>
<dbReference type="InterPro" id="IPR059000">
    <property type="entry name" value="ATPase_P-type_domA"/>
</dbReference>
<organism evidence="10 11">
    <name type="scientific">candidate division WS6 bacterium OLB21</name>
    <dbReference type="NCBI Taxonomy" id="1617427"/>
    <lineage>
        <taxon>Bacteria</taxon>
        <taxon>Candidatus Dojkabacteria</taxon>
    </lineage>
</organism>
<dbReference type="InterPro" id="IPR008250">
    <property type="entry name" value="ATPase_P-typ_transduc_dom_A_sf"/>
</dbReference>
<name>A0A136KEG6_9BACT</name>
<reference evidence="10 11" key="1">
    <citation type="submission" date="2015-02" db="EMBL/GenBank/DDBJ databases">
        <title>Improved understanding of the partial-nitritation anammox process through 23 genomes representing the majority of the microbial community.</title>
        <authorList>
            <person name="Speth D.R."/>
            <person name="In T Zandt M."/>
            <person name="Guerrero Cruz S."/>
            <person name="Jetten M.S."/>
            <person name="Dutilh B.E."/>
        </authorList>
    </citation>
    <scope>NUCLEOTIDE SEQUENCE [LARGE SCALE GENOMIC DNA]</scope>
    <source>
        <strain evidence="10">OLB21</strain>
    </source>
</reference>
<comment type="caution">
    <text evidence="10">The sequence shown here is derived from an EMBL/GenBank/DDBJ whole genome shotgun (WGS) entry which is preliminary data.</text>
</comment>
<evidence type="ECO:0000256" key="4">
    <source>
        <dbReference type="ARBA" id="ARBA00022723"/>
    </source>
</evidence>
<dbReference type="PRINTS" id="PR00120">
    <property type="entry name" value="HATPASE"/>
</dbReference>
<keyword evidence="7 8" id="KW-0472">Membrane</keyword>
<feature type="domain" description="P-type ATPase A" evidence="9">
    <location>
        <begin position="115"/>
        <end position="215"/>
    </location>
</feature>
<dbReference type="Gene3D" id="2.70.150.10">
    <property type="entry name" value="Calcium-transporting ATPase, cytoplasmic transduction domain A"/>
    <property type="match status" value="1"/>
</dbReference>
<dbReference type="GO" id="GO:0015086">
    <property type="term" value="F:cadmium ion transmembrane transporter activity"/>
    <property type="evidence" value="ECO:0007669"/>
    <property type="project" value="TreeGrafter"/>
</dbReference>
<dbReference type="InterPro" id="IPR023298">
    <property type="entry name" value="ATPase_P-typ_TM_dom_sf"/>
</dbReference>
<feature type="transmembrane region" description="Helical" evidence="8">
    <location>
        <begin position="568"/>
        <end position="588"/>
    </location>
</feature>
<dbReference type="Proteomes" id="UP000070449">
    <property type="component" value="Unassembled WGS sequence"/>
</dbReference>
<evidence type="ECO:0000256" key="2">
    <source>
        <dbReference type="ARBA" id="ARBA00006024"/>
    </source>
</evidence>
<dbReference type="Gene3D" id="3.40.50.1000">
    <property type="entry name" value="HAD superfamily/HAD-like"/>
    <property type="match status" value="1"/>
</dbReference>
<dbReference type="AlphaFoldDB" id="A0A136KEG6"/>
<evidence type="ECO:0000256" key="6">
    <source>
        <dbReference type="ARBA" id="ARBA00022989"/>
    </source>
</evidence>
<keyword evidence="8" id="KW-0067">ATP-binding</keyword>
<comment type="similarity">
    <text evidence="2 8">Belongs to the cation transport ATPase (P-type) (TC 3.A.3) family. Type IB subfamily.</text>
</comment>
<dbReference type="PANTHER" id="PTHR48085:SF5">
    <property type="entry name" value="CADMIUM_ZINC-TRANSPORTING ATPASE HMA4-RELATED"/>
    <property type="match status" value="1"/>
</dbReference>
<evidence type="ECO:0000256" key="5">
    <source>
        <dbReference type="ARBA" id="ARBA00022967"/>
    </source>
</evidence>
<gene>
    <name evidence="10" type="primary">zosA</name>
    <name evidence="10" type="ORF">UZ20_WS6002001124</name>
</gene>
<keyword evidence="5" id="KW-1278">Translocase</keyword>
<evidence type="ECO:0000256" key="1">
    <source>
        <dbReference type="ARBA" id="ARBA00004370"/>
    </source>
</evidence>
<dbReference type="Pfam" id="PF00122">
    <property type="entry name" value="E1-E2_ATPase"/>
    <property type="match status" value="1"/>
</dbReference>
<feature type="transmembrane region" description="Helical" evidence="8">
    <location>
        <begin position="6"/>
        <end position="26"/>
    </location>
</feature>
<evidence type="ECO:0000256" key="3">
    <source>
        <dbReference type="ARBA" id="ARBA00022692"/>
    </source>
</evidence>
<dbReference type="PRINTS" id="PR00119">
    <property type="entry name" value="CATATPASE"/>
</dbReference>
<feature type="transmembrane region" description="Helical" evidence="8">
    <location>
        <begin position="33"/>
        <end position="54"/>
    </location>
</feature>
<dbReference type="InterPro" id="IPR027256">
    <property type="entry name" value="P-typ_ATPase_IB"/>
</dbReference>
<dbReference type="NCBIfam" id="TIGR01494">
    <property type="entry name" value="ATPase_P-type"/>
    <property type="match status" value="1"/>
</dbReference>
<dbReference type="SUPFAM" id="SSF81653">
    <property type="entry name" value="Calcium ATPase, transduction domain A"/>
    <property type="match status" value="1"/>
</dbReference>
<evidence type="ECO:0000256" key="7">
    <source>
        <dbReference type="ARBA" id="ARBA00023136"/>
    </source>
</evidence>
<feature type="transmembrane region" description="Helical" evidence="8">
    <location>
        <begin position="231"/>
        <end position="250"/>
    </location>
</feature>
<dbReference type="GO" id="GO:0046872">
    <property type="term" value="F:metal ion binding"/>
    <property type="evidence" value="ECO:0007669"/>
    <property type="project" value="UniProtKB-KW"/>
</dbReference>
<dbReference type="STRING" id="1617427.UZ20_WS6002001124"/>
<protein>
    <submittedName>
        <fullName evidence="10">Zinc-transporting ATPase</fullName>
        <ecNumber evidence="10">3.6.3.-</ecNumber>
    </submittedName>
</protein>
<dbReference type="Gene3D" id="3.40.1110.10">
    <property type="entry name" value="Calcium-transporting ATPase, cytoplasmic domain N"/>
    <property type="match status" value="1"/>
</dbReference>
<dbReference type="PATRIC" id="fig|1617427.3.peg.1171"/>